<gene>
    <name evidence="2" type="ORF">TCAL_05210</name>
</gene>
<name>A0A553NWY9_TIGCA</name>
<comment type="caution">
    <text evidence="2">The sequence shown here is derived from an EMBL/GenBank/DDBJ whole genome shotgun (WGS) entry which is preliminary data.</text>
</comment>
<protein>
    <submittedName>
        <fullName evidence="2">Uncharacterized protein</fullName>
    </submittedName>
</protein>
<sequence length="140" mass="15089">MTRQTVFGGLLTVHLAHGDLVQAIVTRTNSCINCGMTAGELSVKVCGNLGCCFSPELDNDNINFLPGSTDSFRGPTILGECDEYQIGDRNGGPIRVTLIHSGTDGLQLDSVDIETDERVVTCLVNGQELDGDDWSQFYCD</sequence>
<keyword evidence="1" id="KW-0732">Signal</keyword>
<reference evidence="2 3" key="1">
    <citation type="journal article" date="2018" name="Nat. Ecol. Evol.">
        <title>Genomic signatures of mitonuclear coevolution across populations of Tigriopus californicus.</title>
        <authorList>
            <person name="Barreto F.S."/>
            <person name="Watson E.T."/>
            <person name="Lima T.G."/>
            <person name="Willett C.S."/>
            <person name="Edmands S."/>
            <person name="Li W."/>
            <person name="Burton R.S."/>
        </authorList>
    </citation>
    <scope>NUCLEOTIDE SEQUENCE [LARGE SCALE GENOMIC DNA]</scope>
    <source>
        <strain evidence="2 3">San Diego</strain>
    </source>
</reference>
<feature type="chain" id="PRO_5022081483" evidence="1">
    <location>
        <begin position="19"/>
        <end position="140"/>
    </location>
</feature>
<keyword evidence="3" id="KW-1185">Reference proteome</keyword>
<dbReference type="AlphaFoldDB" id="A0A553NWY9"/>
<dbReference type="EMBL" id="VCGU01000009">
    <property type="protein sequence ID" value="TRY69945.1"/>
    <property type="molecule type" value="Genomic_DNA"/>
</dbReference>
<proteinExistence type="predicted"/>
<dbReference type="Proteomes" id="UP000318571">
    <property type="component" value="Chromosome 9"/>
</dbReference>
<evidence type="ECO:0000313" key="3">
    <source>
        <dbReference type="Proteomes" id="UP000318571"/>
    </source>
</evidence>
<accession>A0A553NWY9</accession>
<feature type="signal peptide" evidence="1">
    <location>
        <begin position="1"/>
        <end position="18"/>
    </location>
</feature>
<evidence type="ECO:0000256" key="1">
    <source>
        <dbReference type="SAM" id="SignalP"/>
    </source>
</evidence>
<organism evidence="2 3">
    <name type="scientific">Tigriopus californicus</name>
    <name type="common">Marine copepod</name>
    <dbReference type="NCBI Taxonomy" id="6832"/>
    <lineage>
        <taxon>Eukaryota</taxon>
        <taxon>Metazoa</taxon>
        <taxon>Ecdysozoa</taxon>
        <taxon>Arthropoda</taxon>
        <taxon>Crustacea</taxon>
        <taxon>Multicrustacea</taxon>
        <taxon>Hexanauplia</taxon>
        <taxon>Copepoda</taxon>
        <taxon>Harpacticoida</taxon>
        <taxon>Harpacticidae</taxon>
        <taxon>Tigriopus</taxon>
    </lineage>
</organism>
<evidence type="ECO:0000313" key="2">
    <source>
        <dbReference type="EMBL" id="TRY69945.1"/>
    </source>
</evidence>